<dbReference type="NCBIfam" id="TIGR00071">
    <property type="entry name" value="hisT_truA"/>
    <property type="match status" value="1"/>
</dbReference>
<dbReference type="PANTHER" id="PTHR11142:SF0">
    <property type="entry name" value="TRNA PSEUDOURIDINE SYNTHASE-LIKE 1"/>
    <property type="match status" value="1"/>
</dbReference>
<evidence type="ECO:0000259" key="5">
    <source>
        <dbReference type="Pfam" id="PF01416"/>
    </source>
</evidence>
<feature type="compositionally biased region" description="Basic and acidic residues" evidence="4">
    <location>
        <begin position="34"/>
        <end position="47"/>
    </location>
</feature>
<dbReference type="InterPro" id="IPR020103">
    <property type="entry name" value="PsdUridine_synth_cat_dom_sf"/>
</dbReference>
<gene>
    <name evidence="6" type="ORF">CARN4_1111</name>
</gene>
<dbReference type="FunFam" id="3.30.70.580:FF:000001">
    <property type="entry name" value="tRNA pseudouridine synthase A"/>
    <property type="match status" value="1"/>
</dbReference>
<dbReference type="InterPro" id="IPR001406">
    <property type="entry name" value="PsdUridine_synth_TruA"/>
</dbReference>
<comment type="similarity">
    <text evidence="1">Belongs to the tRNA pseudouridine synthase TruA family.</text>
</comment>
<dbReference type="InterPro" id="IPR020097">
    <property type="entry name" value="PsdUridine_synth_TruA_a/b_dom"/>
</dbReference>
<dbReference type="Pfam" id="PF01416">
    <property type="entry name" value="PseudoU_synth_1"/>
    <property type="match status" value="2"/>
</dbReference>
<proteinExistence type="inferred from homology"/>
<name>E6Q5I0_9ZZZZ</name>
<accession>E6Q5I0</accession>
<evidence type="ECO:0000256" key="3">
    <source>
        <dbReference type="ARBA" id="ARBA00023235"/>
    </source>
</evidence>
<dbReference type="GO" id="GO:0031119">
    <property type="term" value="P:tRNA pseudouridine synthesis"/>
    <property type="evidence" value="ECO:0007669"/>
    <property type="project" value="TreeGrafter"/>
</dbReference>
<organism evidence="6">
    <name type="scientific">mine drainage metagenome</name>
    <dbReference type="NCBI Taxonomy" id="410659"/>
    <lineage>
        <taxon>unclassified sequences</taxon>
        <taxon>metagenomes</taxon>
        <taxon>ecological metagenomes</taxon>
    </lineage>
</organism>
<dbReference type="GO" id="GO:0004730">
    <property type="term" value="F:pseudouridylate synthase activity"/>
    <property type="evidence" value="ECO:0007669"/>
    <property type="project" value="UniProtKB-EC"/>
</dbReference>
<dbReference type="InterPro" id="IPR020094">
    <property type="entry name" value="TruA/RsuA/RluB/E/F_N"/>
</dbReference>
<comment type="caution">
    <text evidence="6">The sequence shown here is derived from an EMBL/GenBank/DDBJ whole genome shotgun (WGS) entry which is preliminary data.</text>
</comment>
<feature type="domain" description="Pseudouridine synthase I TruA alpha/beta" evidence="5">
    <location>
        <begin position="198"/>
        <end position="300"/>
    </location>
</feature>
<dbReference type="GO" id="GO:0009982">
    <property type="term" value="F:pseudouridine synthase activity"/>
    <property type="evidence" value="ECO:0007669"/>
    <property type="project" value="InterPro"/>
</dbReference>
<keyword evidence="3" id="KW-0413">Isomerase</keyword>
<evidence type="ECO:0000256" key="2">
    <source>
        <dbReference type="ARBA" id="ARBA00022694"/>
    </source>
</evidence>
<feature type="domain" description="Pseudouridine synthase I TruA alpha/beta" evidence="5">
    <location>
        <begin position="61"/>
        <end position="158"/>
    </location>
</feature>
<protein>
    <submittedName>
        <fullName evidence="6">Pseudouridylate synthase I (Modular protein)</fullName>
        <ecNumber evidence="6">4.2.1.70</ecNumber>
    </submittedName>
</protein>
<evidence type="ECO:0000313" key="6">
    <source>
        <dbReference type="EMBL" id="CBI02447.1"/>
    </source>
</evidence>
<evidence type="ECO:0000256" key="1">
    <source>
        <dbReference type="ARBA" id="ARBA00009375"/>
    </source>
</evidence>
<keyword evidence="6" id="KW-0456">Lyase</keyword>
<feature type="region of interest" description="Disordered" evidence="4">
    <location>
        <begin position="20"/>
        <end position="52"/>
    </location>
</feature>
<dbReference type="InterPro" id="IPR020095">
    <property type="entry name" value="PsdUridine_synth_TruA_C"/>
</dbReference>
<dbReference type="SUPFAM" id="SSF55120">
    <property type="entry name" value="Pseudouridine synthase"/>
    <property type="match status" value="1"/>
</dbReference>
<dbReference type="AlphaFoldDB" id="E6Q5I0"/>
<dbReference type="Gene3D" id="3.30.70.660">
    <property type="entry name" value="Pseudouridine synthase I, catalytic domain, C-terminal subdomain"/>
    <property type="match status" value="1"/>
</dbReference>
<dbReference type="PANTHER" id="PTHR11142">
    <property type="entry name" value="PSEUDOURIDYLATE SYNTHASE"/>
    <property type="match status" value="1"/>
</dbReference>
<dbReference type="HAMAP" id="MF_00171">
    <property type="entry name" value="TruA"/>
    <property type="match status" value="1"/>
</dbReference>
<dbReference type="GO" id="GO:0003723">
    <property type="term" value="F:RNA binding"/>
    <property type="evidence" value="ECO:0007669"/>
    <property type="project" value="InterPro"/>
</dbReference>
<dbReference type="Gene3D" id="3.30.70.580">
    <property type="entry name" value="Pseudouridine synthase I, catalytic domain, N-terminal subdomain"/>
    <property type="match status" value="1"/>
</dbReference>
<sequence length="322" mass="34967">MESALVEPFAGGRVADVLRGPARSTGAGPYGRNDLGRSSRPRREAHGSETGSRESITVRCAVEYDGTEYCGFQRQPAQRTIAGELEAAMAELLGEPIALTSAGRTDTGVHACGQVVSFTTARIAFPWERFALALHTRLPRDIRVRDVALVDAAFSARFSALRRRYVYAVLARPLPSALLARYAWHLYRPLDLAAMRAAALPLIGEHDFRSFCGTLPENGNTVRSIESLTIEPQGELLIVRVAANAFLHRMVRTIVGLLAECAMGRRDPGSVAAILSARDRAAAGVTAPAQGLYFAGVAYPDGYDSYVEPPICHERLRHTPPR</sequence>
<dbReference type="EC" id="4.2.1.70" evidence="6"/>
<dbReference type="EMBL" id="CABO01000038">
    <property type="protein sequence ID" value="CBI02447.1"/>
    <property type="molecule type" value="Genomic_DNA"/>
</dbReference>
<dbReference type="CDD" id="cd02570">
    <property type="entry name" value="PseudoU_synth_EcTruA"/>
    <property type="match status" value="1"/>
</dbReference>
<reference evidence="6" key="1">
    <citation type="submission" date="2009-10" db="EMBL/GenBank/DDBJ databases">
        <title>Diversity of trophic interactions inside an arsenic-rich microbial ecosystem.</title>
        <authorList>
            <person name="Bertin P.N."/>
            <person name="Heinrich-Salmeron A."/>
            <person name="Pelletier E."/>
            <person name="Goulhen-Chollet F."/>
            <person name="Arsene-Ploetze F."/>
            <person name="Gallien S."/>
            <person name="Calteau A."/>
            <person name="Vallenet D."/>
            <person name="Casiot C."/>
            <person name="Chane-Woon-Ming B."/>
            <person name="Giloteaux L."/>
            <person name="Barakat M."/>
            <person name="Bonnefoy V."/>
            <person name="Bruneel O."/>
            <person name="Chandler M."/>
            <person name="Cleiss J."/>
            <person name="Duran R."/>
            <person name="Elbaz-Poulichet F."/>
            <person name="Fonknechten N."/>
            <person name="Lauga B."/>
            <person name="Mornico D."/>
            <person name="Ortet P."/>
            <person name="Schaeffer C."/>
            <person name="Siguier P."/>
            <person name="Alexander Thil Smith A."/>
            <person name="Van Dorsselaer A."/>
            <person name="Weissenbach J."/>
            <person name="Medigue C."/>
            <person name="Le Paslier D."/>
        </authorList>
    </citation>
    <scope>NUCLEOTIDE SEQUENCE</scope>
</reference>
<evidence type="ECO:0000256" key="4">
    <source>
        <dbReference type="SAM" id="MobiDB-lite"/>
    </source>
</evidence>
<keyword evidence="2" id="KW-0819">tRNA processing</keyword>